<evidence type="ECO:0000313" key="16">
    <source>
        <dbReference type="EMBL" id="OGK52630.1"/>
    </source>
</evidence>
<dbReference type="SUPFAM" id="SSF57783">
    <property type="entry name" value="Zinc beta-ribbon"/>
    <property type="match status" value="1"/>
</dbReference>
<evidence type="ECO:0000256" key="3">
    <source>
        <dbReference type="ARBA" id="ARBA00022679"/>
    </source>
</evidence>
<dbReference type="FunFam" id="3.90.980.10:FF:000001">
    <property type="entry name" value="DNA primase"/>
    <property type="match status" value="1"/>
</dbReference>
<dbReference type="InterPro" id="IPR030846">
    <property type="entry name" value="DnaG_bac"/>
</dbReference>
<dbReference type="InterPro" id="IPR006171">
    <property type="entry name" value="TOPRIM_dom"/>
</dbReference>
<reference evidence="16 17" key="1">
    <citation type="journal article" date="2016" name="Nat. Commun.">
        <title>Thousands of microbial genomes shed light on interconnected biogeochemical processes in an aquifer system.</title>
        <authorList>
            <person name="Anantharaman K."/>
            <person name="Brown C.T."/>
            <person name="Hug L.A."/>
            <person name="Sharon I."/>
            <person name="Castelle C.J."/>
            <person name="Probst A.J."/>
            <person name="Thomas B.C."/>
            <person name="Singh A."/>
            <person name="Wilkins M.J."/>
            <person name="Karaoz U."/>
            <person name="Brodie E.L."/>
            <person name="Williams K.H."/>
            <person name="Hubbard S.S."/>
            <person name="Banfield J.F."/>
        </authorList>
    </citation>
    <scope>NUCLEOTIDE SEQUENCE [LARGE SCALE GENOMIC DNA]</scope>
</reference>
<keyword evidence="7 14" id="KW-0863">Zinc-finger</keyword>
<dbReference type="EC" id="2.7.7.101" evidence="12"/>
<dbReference type="Gene3D" id="3.90.580.10">
    <property type="entry name" value="Zinc finger, CHC2-type domain"/>
    <property type="match status" value="1"/>
</dbReference>
<dbReference type="HAMAP" id="MF_00974">
    <property type="entry name" value="DNA_primase_DnaG"/>
    <property type="match status" value="1"/>
</dbReference>
<evidence type="ECO:0000256" key="4">
    <source>
        <dbReference type="ARBA" id="ARBA00022695"/>
    </source>
</evidence>
<evidence type="ECO:0000256" key="8">
    <source>
        <dbReference type="ARBA" id="ARBA00022833"/>
    </source>
</evidence>
<dbReference type="GO" id="GO:0003677">
    <property type="term" value="F:DNA binding"/>
    <property type="evidence" value="ECO:0007669"/>
    <property type="project" value="UniProtKB-KW"/>
</dbReference>
<dbReference type="GO" id="GO:0006269">
    <property type="term" value="P:DNA replication, synthesis of primer"/>
    <property type="evidence" value="ECO:0007669"/>
    <property type="project" value="UniProtKB-UniRule"/>
</dbReference>
<evidence type="ECO:0000256" key="7">
    <source>
        <dbReference type="ARBA" id="ARBA00022771"/>
    </source>
</evidence>
<gene>
    <name evidence="12" type="primary">dnaG</name>
    <name evidence="16" type="ORF">A2966_02190</name>
</gene>
<protein>
    <recommendedName>
        <fullName evidence="12 13">DNA primase</fullName>
        <ecNumber evidence="12">2.7.7.101</ecNumber>
    </recommendedName>
</protein>
<evidence type="ECO:0000313" key="17">
    <source>
        <dbReference type="Proteomes" id="UP000176480"/>
    </source>
</evidence>
<evidence type="ECO:0000256" key="5">
    <source>
        <dbReference type="ARBA" id="ARBA00022705"/>
    </source>
</evidence>
<comment type="caution">
    <text evidence="16">The sequence shown here is derived from an EMBL/GenBank/DDBJ whole genome shotgun (WGS) entry which is preliminary data.</text>
</comment>
<comment type="caution">
    <text evidence="12">Lacks conserved residue(s) required for the propagation of feature annotation.</text>
</comment>
<dbReference type="GO" id="GO:0000428">
    <property type="term" value="C:DNA-directed RNA polymerase complex"/>
    <property type="evidence" value="ECO:0007669"/>
    <property type="project" value="UniProtKB-KW"/>
</dbReference>
<dbReference type="InterPro" id="IPR037068">
    <property type="entry name" value="DNA_primase_core_N_sf"/>
</dbReference>
<comment type="catalytic activity">
    <reaction evidence="12">
        <text>ssDNA + n NTP = ssDNA/pppN(pN)n-1 hybrid + (n-1) diphosphate.</text>
        <dbReference type="EC" id="2.7.7.101"/>
    </reaction>
</comment>
<keyword evidence="9" id="KW-0460">Magnesium</keyword>
<dbReference type="GO" id="GO:1990077">
    <property type="term" value="C:primosome complex"/>
    <property type="evidence" value="ECO:0007669"/>
    <property type="project" value="UniProtKB-KW"/>
</dbReference>
<evidence type="ECO:0000256" key="6">
    <source>
        <dbReference type="ARBA" id="ARBA00022723"/>
    </source>
</evidence>
<dbReference type="AlphaFoldDB" id="A0A1F7JAK1"/>
<keyword evidence="5 12" id="KW-0235">DNA replication</keyword>
<dbReference type="InterPro" id="IPR036977">
    <property type="entry name" value="DNA_primase_Znf_CHC2"/>
</dbReference>
<evidence type="ECO:0000259" key="15">
    <source>
        <dbReference type="PROSITE" id="PS50880"/>
    </source>
</evidence>
<keyword evidence="11 12" id="KW-0804">Transcription</keyword>
<keyword evidence="6 13" id="KW-0479">Metal-binding</keyword>
<dbReference type="Pfam" id="PF08275">
    <property type="entry name" value="DNAG_N"/>
    <property type="match status" value="1"/>
</dbReference>
<evidence type="ECO:0000256" key="11">
    <source>
        <dbReference type="ARBA" id="ARBA00023163"/>
    </source>
</evidence>
<dbReference type="GO" id="GO:0005737">
    <property type="term" value="C:cytoplasm"/>
    <property type="evidence" value="ECO:0007669"/>
    <property type="project" value="TreeGrafter"/>
</dbReference>
<comment type="cofactor">
    <cofactor evidence="13 14">
        <name>Zn(2+)</name>
        <dbReference type="ChEBI" id="CHEBI:29105"/>
    </cofactor>
    <text evidence="13 14">Binds 1 zinc ion per monomer.</text>
</comment>
<evidence type="ECO:0000256" key="9">
    <source>
        <dbReference type="ARBA" id="ARBA00022842"/>
    </source>
</evidence>
<evidence type="ECO:0000256" key="1">
    <source>
        <dbReference type="ARBA" id="ARBA00022478"/>
    </source>
</evidence>
<keyword evidence="3 12" id="KW-0808">Transferase</keyword>
<evidence type="ECO:0000256" key="10">
    <source>
        <dbReference type="ARBA" id="ARBA00023125"/>
    </source>
</evidence>
<name>A0A1F7JAK1_9BACT</name>
<accession>A0A1F7JAK1</accession>
<dbReference type="InterPro" id="IPR006295">
    <property type="entry name" value="DNA_primase_DnaG"/>
</dbReference>
<dbReference type="SMART" id="SM00400">
    <property type="entry name" value="ZnF_CHCC"/>
    <property type="match status" value="1"/>
</dbReference>
<keyword evidence="10 12" id="KW-0238">DNA-binding</keyword>
<keyword evidence="1 12" id="KW-0240">DNA-directed RNA polymerase</keyword>
<sequence length="590" mass="67548">MDTSIEEIKSKTDIVEFIGSYIPLKKAGRNFKGNCPFHQEKTPSFVISPERQIWHCFGACGEGGDAIKFLMKWENVTFFEALKELALRAGVKLARVDFEDKEWIKKEQILKMNYLASEFYQYLLLQTSFGKKALAYLTNRKLSEKVIKSFGLGYAPASWDSLLQFLKKKGFPLPEIYEAGLVVKSEGGHYYDRFRGRIIFPIMDVKGNVIGFSGRALDQTEKMAKYVNTPETAVYHKRESFYGIHKTKDAIRKSKSVVIVEGEFDLISPFQQGIENIVAIKGTALTQEQVKILKRYTSKFIFALDMDTAGEEAIRRGMNQADYLDVEMYVVRFKKGKDPDEAIQLDAHSFIKAVQSPVPIYDFMIDFIKKKYPEENPFHKKKIGEELAPMIAHIQNPIIASHYQKKLAHILEVDEDSVGKLVFRAKRAAIVPRWPIKTMATVTKTTREELVPKYLLSLLLQNESAYEMAKRIFSHLQPHDFSIPSLQKIAEHFLIFERQNPGGFSIKLFFHTLPKELLSLADELYLFASSETALKNEKIEKLVYQVRRISLKNQIALLTKGETLENKGGDQEISLLQESLKSVENSLMSM</sequence>
<dbReference type="Pfam" id="PF01807">
    <property type="entry name" value="Zn_ribbon_DnaG"/>
    <property type="match status" value="1"/>
</dbReference>
<dbReference type="InterPro" id="IPR034151">
    <property type="entry name" value="TOPRIM_DnaG_bac"/>
</dbReference>
<dbReference type="SUPFAM" id="SSF56731">
    <property type="entry name" value="DNA primase core"/>
    <property type="match status" value="1"/>
</dbReference>
<dbReference type="STRING" id="1802067.A2966_02190"/>
<dbReference type="PANTHER" id="PTHR30313:SF2">
    <property type="entry name" value="DNA PRIMASE"/>
    <property type="match status" value="1"/>
</dbReference>
<evidence type="ECO:0000256" key="12">
    <source>
        <dbReference type="HAMAP-Rule" id="MF_00974"/>
    </source>
</evidence>
<dbReference type="PANTHER" id="PTHR30313">
    <property type="entry name" value="DNA PRIMASE"/>
    <property type="match status" value="1"/>
</dbReference>
<evidence type="ECO:0000256" key="13">
    <source>
        <dbReference type="PIRNR" id="PIRNR002811"/>
    </source>
</evidence>
<keyword evidence="4 12" id="KW-0548">Nucleotidyltransferase</keyword>
<dbReference type="PROSITE" id="PS50880">
    <property type="entry name" value="TOPRIM"/>
    <property type="match status" value="1"/>
</dbReference>
<evidence type="ECO:0000256" key="14">
    <source>
        <dbReference type="PIRSR" id="PIRSR002811-1"/>
    </source>
</evidence>
<dbReference type="Proteomes" id="UP000176480">
    <property type="component" value="Unassembled WGS sequence"/>
</dbReference>
<dbReference type="PIRSF" id="PIRSF002811">
    <property type="entry name" value="DnaG"/>
    <property type="match status" value="1"/>
</dbReference>
<dbReference type="Gene3D" id="1.10.860.10">
    <property type="entry name" value="DNAb Helicase, Chain A"/>
    <property type="match status" value="1"/>
</dbReference>
<evidence type="ECO:0000256" key="2">
    <source>
        <dbReference type="ARBA" id="ARBA00022515"/>
    </source>
</evidence>
<comment type="subunit">
    <text evidence="12">Monomer. Interacts with DnaB.</text>
</comment>
<dbReference type="SMART" id="SM00493">
    <property type="entry name" value="TOPRIM"/>
    <property type="match status" value="1"/>
</dbReference>
<dbReference type="GO" id="GO:0008270">
    <property type="term" value="F:zinc ion binding"/>
    <property type="evidence" value="ECO:0007669"/>
    <property type="project" value="UniProtKB-KW"/>
</dbReference>
<keyword evidence="2 12" id="KW-0639">Primosome</keyword>
<dbReference type="NCBIfam" id="TIGR01391">
    <property type="entry name" value="dnaG"/>
    <property type="match status" value="1"/>
</dbReference>
<comment type="function">
    <text evidence="12 13">RNA polymerase that catalyzes the synthesis of short RNA molecules used as primers for DNA polymerase during DNA replication.</text>
</comment>
<feature type="domain" description="Toprim" evidence="15">
    <location>
        <begin position="255"/>
        <end position="336"/>
    </location>
</feature>
<keyword evidence="8 13" id="KW-0862">Zinc</keyword>
<dbReference type="FunFam" id="3.90.580.10:FF:000001">
    <property type="entry name" value="DNA primase"/>
    <property type="match status" value="1"/>
</dbReference>
<dbReference type="Pfam" id="PF13155">
    <property type="entry name" value="Toprim_2"/>
    <property type="match status" value="1"/>
</dbReference>
<dbReference type="InterPro" id="IPR019475">
    <property type="entry name" value="DNA_primase_DnaB-bd"/>
</dbReference>
<dbReference type="Gene3D" id="3.90.980.10">
    <property type="entry name" value="DNA primase, catalytic core, N-terminal domain"/>
    <property type="match status" value="1"/>
</dbReference>
<dbReference type="Pfam" id="PF10410">
    <property type="entry name" value="DnaB_bind"/>
    <property type="match status" value="1"/>
</dbReference>
<organism evidence="16 17">
    <name type="scientific">Candidatus Roizmanbacteria bacterium RIFCSPLOWO2_01_FULL_41_22</name>
    <dbReference type="NCBI Taxonomy" id="1802067"/>
    <lineage>
        <taxon>Bacteria</taxon>
        <taxon>Candidatus Roizmaniibacteriota</taxon>
    </lineage>
</organism>
<dbReference type="Gene3D" id="3.40.1360.10">
    <property type="match status" value="1"/>
</dbReference>
<dbReference type="InterPro" id="IPR016136">
    <property type="entry name" value="DNA_helicase_N/primase_C"/>
</dbReference>
<feature type="zinc finger region" description="CHC2-type" evidence="14">
    <location>
        <begin position="35"/>
        <end position="60"/>
    </location>
</feature>
<dbReference type="InterPro" id="IPR050219">
    <property type="entry name" value="DnaG_primase"/>
</dbReference>
<dbReference type="InterPro" id="IPR013264">
    <property type="entry name" value="DNAG_N"/>
</dbReference>
<dbReference type="CDD" id="cd03364">
    <property type="entry name" value="TOPRIM_DnaG_primases"/>
    <property type="match status" value="1"/>
</dbReference>
<dbReference type="EMBL" id="MGAR01000004">
    <property type="protein sequence ID" value="OGK52630.1"/>
    <property type="molecule type" value="Genomic_DNA"/>
</dbReference>
<comment type="similarity">
    <text evidence="12 13">Belongs to the DnaG primase family.</text>
</comment>
<dbReference type="GO" id="GO:0003899">
    <property type="term" value="F:DNA-directed RNA polymerase activity"/>
    <property type="evidence" value="ECO:0007669"/>
    <property type="project" value="UniProtKB-UniRule"/>
</dbReference>
<dbReference type="InterPro" id="IPR002694">
    <property type="entry name" value="Znf_CHC2"/>
</dbReference>
<proteinExistence type="inferred from homology"/>